<evidence type="ECO:0000313" key="3">
    <source>
        <dbReference type="Proteomes" id="UP000479000"/>
    </source>
</evidence>
<accession>A0A6H5HT32</accession>
<gene>
    <name evidence="2" type="ORF">NTEN_LOCUS23462</name>
</gene>
<evidence type="ECO:0000256" key="1">
    <source>
        <dbReference type="SAM" id="MobiDB-lite"/>
    </source>
</evidence>
<sequence length="130" mass="13665">MSPFGGSNFRSISNGAIWVQRSRSLSSSTGLVDCSKVSCFGNSNFGRIGNRAIGVQRSGSSDQGPHVGKSKRVDEPGSCNDGRSCQNCSGGWSRANWEVGGSYSETVDRVGDVGGALDQSVAIDVRVSWK</sequence>
<feature type="region of interest" description="Disordered" evidence="1">
    <location>
        <begin position="53"/>
        <end position="85"/>
    </location>
</feature>
<feature type="non-terminal residue" evidence="2">
    <location>
        <position position="130"/>
    </location>
</feature>
<dbReference type="AlphaFoldDB" id="A0A6H5HT32"/>
<protein>
    <submittedName>
        <fullName evidence="2">Uncharacterized protein</fullName>
    </submittedName>
</protein>
<dbReference type="EMBL" id="CADCXU010034557">
    <property type="protein sequence ID" value="CAB0019796.1"/>
    <property type="molecule type" value="Genomic_DNA"/>
</dbReference>
<reference evidence="2 3" key="1">
    <citation type="submission" date="2020-02" db="EMBL/GenBank/DDBJ databases">
        <authorList>
            <person name="Ferguson B K."/>
        </authorList>
    </citation>
    <scope>NUCLEOTIDE SEQUENCE [LARGE SCALE GENOMIC DNA]</scope>
</reference>
<keyword evidence="3" id="KW-1185">Reference proteome</keyword>
<evidence type="ECO:0000313" key="2">
    <source>
        <dbReference type="EMBL" id="CAB0019796.1"/>
    </source>
</evidence>
<name>A0A6H5HT32_9HEMI</name>
<proteinExistence type="predicted"/>
<dbReference type="Proteomes" id="UP000479000">
    <property type="component" value="Unassembled WGS sequence"/>
</dbReference>
<organism evidence="2 3">
    <name type="scientific">Nesidiocoris tenuis</name>
    <dbReference type="NCBI Taxonomy" id="355587"/>
    <lineage>
        <taxon>Eukaryota</taxon>
        <taxon>Metazoa</taxon>
        <taxon>Ecdysozoa</taxon>
        <taxon>Arthropoda</taxon>
        <taxon>Hexapoda</taxon>
        <taxon>Insecta</taxon>
        <taxon>Pterygota</taxon>
        <taxon>Neoptera</taxon>
        <taxon>Paraneoptera</taxon>
        <taxon>Hemiptera</taxon>
        <taxon>Heteroptera</taxon>
        <taxon>Panheteroptera</taxon>
        <taxon>Cimicomorpha</taxon>
        <taxon>Miridae</taxon>
        <taxon>Dicyphina</taxon>
        <taxon>Nesidiocoris</taxon>
    </lineage>
</organism>